<dbReference type="RefSeq" id="WP_088884789.1">
    <property type="nucleotide sequence ID" value="NZ_CP014855.1"/>
</dbReference>
<keyword evidence="11" id="KW-1185">Reference proteome</keyword>
<keyword evidence="4" id="KW-0997">Cell inner membrane</keyword>
<dbReference type="Pfam" id="PF00528">
    <property type="entry name" value="BPD_transp_1"/>
    <property type="match status" value="2"/>
</dbReference>
<dbReference type="KEGG" id="tgg:A3K92_02605"/>
<evidence type="ECO:0000256" key="4">
    <source>
        <dbReference type="ARBA" id="ARBA00022519"/>
    </source>
</evidence>
<feature type="transmembrane region" description="Helical" evidence="8">
    <location>
        <begin position="51"/>
        <end position="78"/>
    </location>
</feature>
<evidence type="ECO:0000256" key="2">
    <source>
        <dbReference type="ARBA" id="ARBA00022448"/>
    </source>
</evidence>
<dbReference type="Proteomes" id="UP000250134">
    <property type="component" value="Chromosome"/>
</dbReference>
<evidence type="ECO:0000313" key="11">
    <source>
        <dbReference type="Proteomes" id="UP000250134"/>
    </source>
</evidence>
<reference evidence="10 11" key="1">
    <citation type="submission" date="2016-03" db="EMBL/GenBank/DDBJ databases">
        <title>Complete genome sequence of Thermococcus gorgonarius.</title>
        <authorList>
            <person name="Oger P.M."/>
        </authorList>
    </citation>
    <scope>NUCLEOTIDE SEQUENCE [LARGE SCALE GENOMIC DNA]</scope>
    <source>
        <strain evidence="10 11">W-12</strain>
    </source>
</reference>
<protein>
    <submittedName>
        <fullName evidence="10">ABC transporter</fullName>
    </submittedName>
</protein>
<dbReference type="SUPFAM" id="SSF161098">
    <property type="entry name" value="MetI-like"/>
    <property type="match status" value="2"/>
</dbReference>
<dbReference type="PROSITE" id="PS50928">
    <property type="entry name" value="ABC_TM1"/>
    <property type="match status" value="2"/>
</dbReference>
<comment type="similarity">
    <text evidence="8">Belongs to the binding-protein-dependent transport system permease family.</text>
</comment>
<keyword evidence="2 8" id="KW-0813">Transport</keyword>
<dbReference type="GO" id="GO:0055085">
    <property type="term" value="P:transmembrane transport"/>
    <property type="evidence" value="ECO:0007669"/>
    <property type="project" value="InterPro"/>
</dbReference>
<comment type="subcellular location">
    <subcellularLocation>
        <location evidence="1">Cell inner membrane</location>
        <topology evidence="1">Multi-pass membrane protein</topology>
    </subcellularLocation>
    <subcellularLocation>
        <location evidence="8">Cell membrane</location>
        <topology evidence="8">Multi-pass membrane protein</topology>
    </subcellularLocation>
</comment>
<dbReference type="GO" id="GO:0005886">
    <property type="term" value="C:plasma membrane"/>
    <property type="evidence" value="ECO:0007669"/>
    <property type="project" value="UniProtKB-SubCell"/>
</dbReference>
<feature type="transmembrane region" description="Helical" evidence="8">
    <location>
        <begin position="409"/>
        <end position="431"/>
    </location>
</feature>
<dbReference type="CDD" id="cd06261">
    <property type="entry name" value="TM_PBP2"/>
    <property type="match status" value="2"/>
</dbReference>
<dbReference type="InterPro" id="IPR035906">
    <property type="entry name" value="MetI-like_sf"/>
</dbReference>
<feature type="transmembrane region" description="Helical" evidence="8">
    <location>
        <begin position="340"/>
        <end position="364"/>
    </location>
</feature>
<evidence type="ECO:0000259" key="9">
    <source>
        <dbReference type="PROSITE" id="PS50928"/>
    </source>
</evidence>
<feature type="domain" description="ABC transmembrane type-1" evidence="9">
    <location>
        <begin position="52"/>
        <end position="252"/>
    </location>
</feature>
<keyword evidence="6 8" id="KW-1133">Transmembrane helix</keyword>
<proteinExistence type="inferred from homology"/>
<accession>A0A2Z2M5T5</accession>
<dbReference type="OrthoDB" id="86208at2157"/>
<dbReference type="EMBL" id="CP014855">
    <property type="protein sequence ID" value="ASJ00449.1"/>
    <property type="molecule type" value="Genomic_DNA"/>
</dbReference>
<dbReference type="AlphaFoldDB" id="A0A2Z2M5T5"/>
<keyword evidence="3" id="KW-1003">Cell membrane</keyword>
<feature type="transmembrane region" description="Helical" evidence="8">
    <location>
        <begin position="285"/>
        <end position="307"/>
    </location>
</feature>
<name>A0A2Z2M5T5_THEGO</name>
<sequence length="539" mass="60109">MKWKRLSPLILIPSLVFLLLFFYYPILLILKDGLSPAALGEVLGDSYYRKVILFTFEQAIASTILTLALGLPGAYLFARYDFPGKRFLRALLTVPFVMPSIMVAMGFIILFGRNGVITNLVGRDLGIIYSWKGIILAHAFYNFPVVVRMLSALWQRINPHYEEAAMSLGARGFTLFRKVTLPMLYPGILASAMLTFIFSFLSFSIPLIIGGYKYATLEVAIFTEIMTLLDFRRGSALAVIQLALSFTFMYAYLKSLELYSRAEEQRVFRRTERLTTKEILSVKGLLILLYSAVVALFIVAPLLAVVYESFTYGGRPTLLWYRRLFEAEYNPLFASDSLHAIGYTFLFGFSTVFLSLLIALPIAYALRRWSFPGKRLFDTAVMLPLGSSAIIIGLGYIKAFHRGPLLLLGSPYLIASAHTVIAYPFVLRALLASLGKIKQNLREAALTLGARDLTAFLKVELPLAMGGLLVGAIFAFAMSVAELGATYMIYRPEYTTVTIAIYKYLGTRQFGPASAMGVILILVSLVGFLIIEKTGEEVW</sequence>
<evidence type="ECO:0000313" key="10">
    <source>
        <dbReference type="EMBL" id="ASJ00449.1"/>
    </source>
</evidence>
<gene>
    <name evidence="10" type="ORF">A3K92_02605</name>
</gene>
<feature type="transmembrane region" description="Helical" evidence="8">
    <location>
        <begin position="184"/>
        <end position="209"/>
    </location>
</feature>
<organism evidence="10 11">
    <name type="scientific">Thermococcus gorgonarius</name>
    <dbReference type="NCBI Taxonomy" id="71997"/>
    <lineage>
        <taxon>Archaea</taxon>
        <taxon>Methanobacteriati</taxon>
        <taxon>Methanobacteriota</taxon>
        <taxon>Thermococci</taxon>
        <taxon>Thermococcales</taxon>
        <taxon>Thermococcaceae</taxon>
        <taxon>Thermococcus</taxon>
    </lineage>
</organism>
<evidence type="ECO:0000256" key="8">
    <source>
        <dbReference type="RuleBase" id="RU363032"/>
    </source>
</evidence>
<evidence type="ECO:0000256" key="7">
    <source>
        <dbReference type="ARBA" id="ARBA00023136"/>
    </source>
</evidence>
<feature type="transmembrane region" description="Helical" evidence="8">
    <location>
        <begin position="468"/>
        <end position="490"/>
    </location>
</feature>
<evidence type="ECO:0000256" key="6">
    <source>
        <dbReference type="ARBA" id="ARBA00022989"/>
    </source>
</evidence>
<keyword evidence="7 8" id="KW-0472">Membrane</keyword>
<dbReference type="Gene3D" id="1.10.3720.10">
    <property type="entry name" value="MetI-like"/>
    <property type="match status" value="2"/>
</dbReference>
<dbReference type="PANTHER" id="PTHR43357">
    <property type="entry name" value="INNER MEMBRANE ABC TRANSPORTER PERMEASE PROTEIN YDCV"/>
    <property type="match status" value="1"/>
</dbReference>
<feature type="transmembrane region" description="Helical" evidence="8">
    <location>
        <begin position="376"/>
        <end position="397"/>
    </location>
</feature>
<evidence type="ECO:0000256" key="3">
    <source>
        <dbReference type="ARBA" id="ARBA00022475"/>
    </source>
</evidence>
<dbReference type="InterPro" id="IPR000515">
    <property type="entry name" value="MetI-like"/>
</dbReference>
<feature type="transmembrane region" description="Helical" evidence="8">
    <location>
        <begin position="510"/>
        <end position="531"/>
    </location>
</feature>
<dbReference type="PANTHER" id="PTHR43357:SF4">
    <property type="entry name" value="INNER MEMBRANE ABC TRANSPORTER PERMEASE PROTEIN YDCV"/>
    <property type="match status" value="1"/>
</dbReference>
<feature type="transmembrane region" description="Helical" evidence="8">
    <location>
        <begin position="131"/>
        <end position="150"/>
    </location>
</feature>
<dbReference type="GeneID" id="33331403"/>
<feature type="transmembrane region" description="Helical" evidence="8">
    <location>
        <begin position="234"/>
        <end position="253"/>
    </location>
</feature>
<feature type="transmembrane region" description="Helical" evidence="8">
    <location>
        <begin position="90"/>
        <end position="111"/>
    </location>
</feature>
<feature type="transmembrane region" description="Helical" evidence="8">
    <location>
        <begin position="9"/>
        <end position="31"/>
    </location>
</feature>
<evidence type="ECO:0000256" key="1">
    <source>
        <dbReference type="ARBA" id="ARBA00004429"/>
    </source>
</evidence>
<keyword evidence="5 8" id="KW-0812">Transmembrane</keyword>
<evidence type="ECO:0000256" key="5">
    <source>
        <dbReference type="ARBA" id="ARBA00022692"/>
    </source>
</evidence>
<feature type="domain" description="ABC transmembrane type-1" evidence="9">
    <location>
        <begin position="341"/>
        <end position="531"/>
    </location>
</feature>